<reference evidence="2 3" key="1">
    <citation type="submission" date="2019-03" db="EMBL/GenBank/DDBJ databases">
        <title>Subsurface microbial communities from deep shales in Ohio and West Virginia, USA.</title>
        <authorList>
            <person name="Wrighton K."/>
        </authorList>
    </citation>
    <scope>NUCLEOTIDE SEQUENCE [LARGE SCALE GENOMIC DNA]</scope>
    <source>
        <strain evidence="2 3">MSL 6dP</strain>
    </source>
</reference>
<evidence type="ECO:0000259" key="1">
    <source>
        <dbReference type="SMART" id="SM00732"/>
    </source>
</evidence>
<dbReference type="EMBL" id="SOEG01000001">
    <property type="protein sequence ID" value="TDX59223.1"/>
    <property type="molecule type" value="Genomic_DNA"/>
</dbReference>
<dbReference type="STRING" id="926561.GCA_000379025_00945"/>
<comment type="caution">
    <text evidence="2">The sequence shown here is derived from an EMBL/GenBank/DDBJ whole genome shotgun (WGS) entry which is preliminary data.</text>
</comment>
<organism evidence="2 3">
    <name type="scientific">Orenia marismortui</name>
    <dbReference type="NCBI Taxonomy" id="46469"/>
    <lineage>
        <taxon>Bacteria</taxon>
        <taxon>Bacillati</taxon>
        <taxon>Bacillota</taxon>
        <taxon>Clostridia</taxon>
        <taxon>Halanaerobiales</taxon>
        <taxon>Halobacteroidaceae</taxon>
        <taxon>Orenia</taxon>
    </lineage>
</organism>
<proteinExistence type="predicted"/>
<name>A0A4R8HQY9_9FIRM</name>
<sequence>MLIGIDPGKDKCGIAVVDSDLNIIFKEVIATNQLLSKLKVLKDKYQAKEVVLGDGTKSQEVESDLHQLFKKVNVVNEAYSTLEARKYYWKDNPPKGWRRLIPTSMQTPLEPVDDYVAVILIFRYLENNP</sequence>
<protein>
    <submittedName>
        <fullName evidence="2">RNase H-fold protein (Predicted Holliday junction resolvase)</fullName>
    </submittedName>
</protein>
<dbReference type="InterPro" id="IPR006641">
    <property type="entry name" value="YqgF/RNaseH-like_dom"/>
</dbReference>
<dbReference type="InterPro" id="IPR012337">
    <property type="entry name" value="RNaseH-like_sf"/>
</dbReference>
<accession>A0A4R8HQY9</accession>
<dbReference type="InterPro" id="IPR037027">
    <property type="entry name" value="YqgF/RNaseH-like_dom_sf"/>
</dbReference>
<dbReference type="AlphaFoldDB" id="A0A4R8HQY9"/>
<dbReference type="SMART" id="SM00732">
    <property type="entry name" value="YqgFc"/>
    <property type="match status" value="1"/>
</dbReference>
<dbReference type="SUPFAM" id="SSF53098">
    <property type="entry name" value="Ribonuclease H-like"/>
    <property type="match status" value="1"/>
</dbReference>
<gene>
    <name evidence="2" type="ORF">C7959_101110</name>
</gene>
<dbReference type="Proteomes" id="UP000295832">
    <property type="component" value="Unassembled WGS sequence"/>
</dbReference>
<evidence type="ECO:0000313" key="3">
    <source>
        <dbReference type="Proteomes" id="UP000295832"/>
    </source>
</evidence>
<dbReference type="Gene3D" id="3.30.420.140">
    <property type="entry name" value="YqgF/RNase H-like domain"/>
    <property type="match status" value="1"/>
</dbReference>
<keyword evidence="3" id="KW-1185">Reference proteome</keyword>
<evidence type="ECO:0000313" key="2">
    <source>
        <dbReference type="EMBL" id="TDX59223.1"/>
    </source>
</evidence>
<dbReference type="RefSeq" id="WP_134114215.1">
    <property type="nucleotide sequence ID" value="NZ_SOEG01000001.1"/>
</dbReference>
<feature type="domain" description="YqgF/RNase H-like" evidence="1">
    <location>
        <begin position="1"/>
        <end position="84"/>
    </location>
</feature>
<dbReference type="GO" id="GO:0006139">
    <property type="term" value="P:nucleobase-containing compound metabolic process"/>
    <property type="evidence" value="ECO:0007669"/>
    <property type="project" value="InterPro"/>
</dbReference>